<feature type="transmembrane region" description="Helical" evidence="1">
    <location>
        <begin position="29"/>
        <end position="48"/>
    </location>
</feature>
<name>A0A5C3L6I3_COPMA</name>
<protein>
    <recommendedName>
        <fullName evidence="2">Glycosyl transferase family 25 domain-containing protein</fullName>
    </recommendedName>
</protein>
<keyword evidence="1" id="KW-0472">Membrane</keyword>
<gene>
    <name evidence="3" type="ORF">FA15DRAFT_753526</name>
</gene>
<keyword evidence="4" id="KW-1185">Reference proteome</keyword>
<dbReference type="Pfam" id="PF01755">
    <property type="entry name" value="Glyco_transf_25"/>
    <property type="match status" value="1"/>
</dbReference>
<keyword evidence="1" id="KW-1133">Transmembrane helix</keyword>
<evidence type="ECO:0000259" key="2">
    <source>
        <dbReference type="Pfam" id="PF01755"/>
    </source>
</evidence>
<proteinExistence type="predicted"/>
<dbReference type="STRING" id="230819.A0A5C3L6I3"/>
<keyword evidence="1" id="KW-0812">Transmembrane</keyword>
<sequence>MAPCSTDELYEPQRFDSLRRRTARMIKPFIGLLLLAGFYGLLCLPFLGKTLLESLATAPSILQDYYPVSRPEIYEGSSTRQVTLGVADKIYVISLATRKDRRADMEHLRRHLGLAWAYIDATPSHTPIVMSILEAVRVIRQTFGFPQPVIAPGEDHGDLNDTMDGTPVSDPQQSTKFAWPSDIDQMASSTAPIDLWGEAGWPGRLVPMQATSSKVDPQPLLSATHDFSAPADNVTEHKILSPSRVGCWYSHMTLIHSIANTNVDFGRHGATLILEDDVDMERDIHKDLRYLWPFLPSDWDIVFLGHCWSNESFYPPISSVYRHDSGRLVTLTSTQSPPFFNISSRRHQLHPSRSPKCTHAYVLSHTGARRLLLHLRHPLFAYSRAIDQAFSWLVESGRLKSFSVVPSLVVQRKVRKSDVMNGVGSAWRESLVNGVFPVGKPERRDGVSSIA</sequence>
<reference evidence="3 4" key="1">
    <citation type="journal article" date="2019" name="Nat. Ecol. Evol.">
        <title>Megaphylogeny resolves global patterns of mushroom evolution.</title>
        <authorList>
            <person name="Varga T."/>
            <person name="Krizsan K."/>
            <person name="Foldi C."/>
            <person name="Dima B."/>
            <person name="Sanchez-Garcia M."/>
            <person name="Sanchez-Ramirez S."/>
            <person name="Szollosi G.J."/>
            <person name="Szarkandi J.G."/>
            <person name="Papp V."/>
            <person name="Albert L."/>
            <person name="Andreopoulos W."/>
            <person name="Angelini C."/>
            <person name="Antonin V."/>
            <person name="Barry K.W."/>
            <person name="Bougher N.L."/>
            <person name="Buchanan P."/>
            <person name="Buyck B."/>
            <person name="Bense V."/>
            <person name="Catcheside P."/>
            <person name="Chovatia M."/>
            <person name="Cooper J."/>
            <person name="Damon W."/>
            <person name="Desjardin D."/>
            <person name="Finy P."/>
            <person name="Geml J."/>
            <person name="Haridas S."/>
            <person name="Hughes K."/>
            <person name="Justo A."/>
            <person name="Karasinski D."/>
            <person name="Kautmanova I."/>
            <person name="Kiss B."/>
            <person name="Kocsube S."/>
            <person name="Kotiranta H."/>
            <person name="LaButti K.M."/>
            <person name="Lechner B.E."/>
            <person name="Liimatainen K."/>
            <person name="Lipzen A."/>
            <person name="Lukacs Z."/>
            <person name="Mihaltcheva S."/>
            <person name="Morgado L.N."/>
            <person name="Niskanen T."/>
            <person name="Noordeloos M.E."/>
            <person name="Ohm R.A."/>
            <person name="Ortiz-Santana B."/>
            <person name="Ovrebo C."/>
            <person name="Racz N."/>
            <person name="Riley R."/>
            <person name="Savchenko A."/>
            <person name="Shiryaev A."/>
            <person name="Soop K."/>
            <person name="Spirin V."/>
            <person name="Szebenyi C."/>
            <person name="Tomsovsky M."/>
            <person name="Tulloss R.E."/>
            <person name="Uehling J."/>
            <person name="Grigoriev I.V."/>
            <person name="Vagvolgyi C."/>
            <person name="Papp T."/>
            <person name="Martin F.M."/>
            <person name="Miettinen O."/>
            <person name="Hibbett D.S."/>
            <person name="Nagy L.G."/>
        </authorList>
    </citation>
    <scope>NUCLEOTIDE SEQUENCE [LARGE SCALE GENOMIC DNA]</scope>
    <source>
        <strain evidence="3 4">CBS 121175</strain>
    </source>
</reference>
<dbReference type="InterPro" id="IPR002654">
    <property type="entry name" value="Glyco_trans_25"/>
</dbReference>
<evidence type="ECO:0000313" key="4">
    <source>
        <dbReference type="Proteomes" id="UP000307440"/>
    </source>
</evidence>
<evidence type="ECO:0000256" key="1">
    <source>
        <dbReference type="SAM" id="Phobius"/>
    </source>
</evidence>
<dbReference type="EMBL" id="ML210156">
    <property type="protein sequence ID" value="TFK28407.1"/>
    <property type="molecule type" value="Genomic_DNA"/>
</dbReference>
<evidence type="ECO:0000313" key="3">
    <source>
        <dbReference type="EMBL" id="TFK28407.1"/>
    </source>
</evidence>
<dbReference type="AlphaFoldDB" id="A0A5C3L6I3"/>
<dbReference type="Proteomes" id="UP000307440">
    <property type="component" value="Unassembled WGS sequence"/>
</dbReference>
<organism evidence="3 4">
    <name type="scientific">Coprinopsis marcescibilis</name>
    <name type="common">Agaric fungus</name>
    <name type="synonym">Psathyrella marcescibilis</name>
    <dbReference type="NCBI Taxonomy" id="230819"/>
    <lineage>
        <taxon>Eukaryota</taxon>
        <taxon>Fungi</taxon>
        <taxon>Dikarya</taxon>
        <taxon>Basidiomycota</taxon>
        <taxon>Agaricomycotina</taxon>
        <taxon>Agaricomycetes</taxon>
        <taxon>Agaricomycetidae</taxon>
        <taxon>Agaricales</taxon>
        <taxon>Agaricineae</taxon>
        <taxon>Psathyrellaceae</taxon>
        <taxon>Coprinopsis</taxon>
    </lineage>
</organism>
<feature type="domain" description="Glycosyl transferase family 25" evidence="2">
    <location>
        <begin position="229"/>
        <end position="376"/>
    </location>
</feature>
<dbReference type="OrthoDB" id="47375at2759"/>
<accession>A0A5C3L6I3</accession>